<name>A0ABX7PXE8_9BACT</name>
<evidence type="ECO:0000256" key="2">
    <source>
        <dbReference type="SAM" id="SignalP"/>
    </source>
</evidence>
<gene>
    <name evidence="3" type="ORF">EM20IM_04070</name>
</gene>
<dbReference type="InterPro" id="IPR011486">
    <property type="entry name" value="BBP2"/>
</dbReference>
<keyword evidence="2" id="KW-0732">Signal</keyword>
<dbReference type="Pfam" id="PF07642">
    <property type="entry name" value="BBP2"/>
    <property type="match status" value="1"/>
</dbReference>
<evidence type="ECO:0000313" key="4">
    <source>
        <dbReference type="Proteomes" id="UP000663088"/>
    </source>
</evidence>
<feature type="signal peptide" evidence="2">
    <location>
        <begin position="1"/>
        <end position="25"/>
    </location>
</feature>
<reference evidence="3 4" key="1">
    <citation type="submission" date="2020-12" db="EMBL/GenBank/DDBJ databases">
        <authorList>
            <person name="Awala S.I."/>
            <person name="Gwak J.-H."/>
            <person name="Kim S.-J."/>
            <person name="Rhee S.-K."/>
        </authorList>
    </citation>
    <scope>NUCLEOTIDE SEQUENCE [LARGE SCALE GENOMIC DNA]</scope>
    <source>
        <strain evidence="3 4">IT5</strain>
    </source>
</reference>
<dbReference type="Proteomes" id="UP000663088">
    <property type="component" value="Chromosome"/>
</dbReference>
<organism evidence="3 4">
    <name type="scientific">Candidatus Methylacidiphilum infernorum</name>
    <dbReference type="NCBI Taxonomy" id="511746"/>
    <lineage>
        <taxon>Bacteria</taxon>
        <taxon>Pseudomonadati</taxon>
        <taxon>Verrucomicrobiota</taxon>
        <taxon>Methylacidiphilae</taxon>
        <taxon>Methylacidiphilales</taxon>
        <taxon>Methylacidiphilaceae</taxon>
        <taxon>Methylacidiphilum (ex Ratnadevi et al. 2023)</taxon>
    </lineage>
</organism>
<proteinExistence type="predicted"/>
<keyword evidence="4" id="KW-1185">Reference proteome</keyword>
<sequence>MRFKKIAFVVGLLCLVGFGSPASHGGEAEGETGASPELSAQGGDQKDSPGPITDPKEVEKLKQILEEEGIAAVQANNPGIKLSGYVEASYTYNFIAAPSFNQIPLVYANPAISGLHGPPAVHPFVPSYPALPLRFTTDGIPGGAFNFNQLKVALEKPLTDENKWQAGFRVDMIFGQDAALGEPDAVTGIGNPFNSGIGFNSSGIFLEQAYVQFKAPIGEKSLEIHIGQFASPIGLEVMERPANFNFSYGILFNNFEPFTMVGGEVFYKFNDNWTTRWGVTNGGWNVSRAGYPYFGYTNNMINSGEGVVLFNMWDYTSKDKLFLNTFGYAFAPNGVNPPGFGTTPNGSYVGAYDIGGDIVPSAYNNNGLFMEFNDFGTWIPKFVKDQKLEFAYELVGGFANRIGPAGIAQLGPATQTALSIFPINYPLYGFEGSTSFFGIAIYQIYKFNKVFSMAWREQYDHANANQIFSDMFFPMDIYSVTVDWRFDLADNFMIRIENRADYGKGFMNWYYPAAGIAPAAVGLNGNGLAQPSSGPFWFVAVDVVYSY</sequence>
<feature type="chain" id="PRO_5046091354" evidence="2">
    <location>
        <begin position="26"/>
        <end position="547"/>
    </location>
</feature>
<dbReference type="RefSeq" id="WP_206847952.1">
    <property type="nucleotide sequence ID" value="NZ_CP065956.1"/>
</dbReference>
<accession>A0ABX7PXE8</accession>
<dbReference type="EMBL" id="CP065956">
    <property type="protein sequence ID" value="QSR87505.1"/>
    <property type="molecule type" value="Genomic_DNA"/>
</dbReference>
<evidence type="ECO:0000313" key="3">
    <source>
        <dbReference type="EMBL" id="QSR87505.1"/>
    </source>
</evidence>
<feature type="region of interest" description="Disordered" evidence="1">
    <location>
        <begin position="25"/>
        <end position="55"/>
    </location>
</feature>
<evidence type="ECO:0000256" key="1">
    <source>
        <dbReference type="SAM" id="MobiDB-lite"/>
    </source>
</evidence>
<protein>
    <submittedName>
        <fullName evidence="3">Outer membrane beta-barrel protein</fullName>
    </submittedName>
</protein>